<organism evidence="5 6">
    <name type="scientific">Tsuneonella aeria</name>
    <dbReference type="NCBI Taxonomy" id="1837929"/>
    <lineage>
        <taxon>Bacteria</taxon>
        <taxon>Pseudomonadati</taxon>
        <taxon>Pseudomonadota</taxon>
        <taxon>Alphaproteobacteria</taxon>
        <taxon>Sphingomonadales</taxon>
        <taxon>Erythrobacteraceae</taxon>
        <taxon>Tsuneonella</taxon>
    </lineage>
</organism>
<dbReference type="OrthoDB" id="2873672at2"/>
<protein>
    <recommendedName>
        <fullName evidence="4">DUF2231 domain-containing protein</fullName>
    </recommendedName>
</protein>
<dbReference type="Proteomes" id="UP000439522">
    <property type="component" value="Unassembled WGS sequence"/>
</dbReference>
<proteinExistence type="predicted"/>
<accession>A0A6I4TJF2</accession>
<keyword evidence="2" id="KW-1133">Transmembrane helix</keyword>
<evidence type="ECO:0000256" key="3">
    <source>
        <dbReference type="SAM" id="SignalP"/>
    </source>
</evidence>
<feature type="transmembrane region" description="Helical" evidence="2">
    <location>
        <begin position="94"/>
        <end position="115"/>
    </location>
</feature>
<feature type="domain" description="DUF2231" evidence="4">
    <location>
        <begin position="91"/>
        <end position="152"/>
    </location>
</feature>
<dbReference type="Pfam" id="PF09990">
    <property type="entry name" value="DUF2231"/>
    <property type="match status" value="1"/>
</dbReference>
<sequence length="239" mass="24691">MQLVRLLSLAAAFVLMLAGGAAFAHEDHEDLGAGPGPSEEQVEAQGGSRKAAVSAHEGMAEAHEMATEEHEQAADENKTFSERLVSWLGRLHTLAIHFPIAMFVGALGVELVGLWRRDPSLRTAVHVTLAVGAIGAVGAAALGWFAGGFYPRPPHPVLPYGVRAPGGSTGSNDAGGADRIVAKPLVPTPARNGKPSDNGGDAASCEAQPARLAASKLDNAAEKIFRSVILPELPCFAAA</sequence>
<feature type="transmembrane region" description="Helical" evidence="2">
    <location>
        <begin position="127"/>
        <end position="150"/>
    </location>
</feature>
<evidence type="ECO:0000256" key="1">
    <source>
        <dbReference type="SAM" id="MobiDB-lite"/>
    </source>
</evidence>
<gene>
    <name evidence="5" type="ORF">GRI40_13205</name>
</gene>
<feature type="region of interest" description="Disordered" evidence="1">
    <location>
        <begin position="28"/>
        <end position="59"/>
    </location>
</feature>
<evidence type="ECO:0000256" key="2">
    <source>
        <dbReference type="SAM" id="Phobius"/>
    </source>
</evidence>
<keyword evidence="2" id="KW-0812">Transmembrane</keyword>
<comment type="caution">
    <text evidence="5">The sequence shown here is derived from an EMBL/GenBank/DDBJ whole genome shotgun (WGS) entry which is preliminary data.</text>
</comment>
<evidence type="ECO:0000259" key="4">
    <source>
        <dbReference type="Pfam" id="PF09990"/>
    </source>
</evidence>
<evidence type="ECO:0000313" key="5">
    <source>
        <dbReference type="EMBL" id="MXO76170.1"/>
    </source>
</evidence>
<evidence type="ECO:0000313" key="6">
    <source>
        <dbReference type="Proteomes" id="UP000439522"/>
    </source>
</evidence>
<feature type="signal peptide" evidence="3">
    <location>
        <begin position="1"/>
        <end position="24"/>
    </location>
</feature>
<dbReference type="AlphaFoldDB" id="A0A6I4TJF2"/>
<name>A0A6I4TJF2_9SPHN</name>
<keyword evidence="2" id="KW-0472">Membrane</keyword>
<dbReference type="RefSeq" id="WP_160611974.1">
    <property type="nucleotide sequence ID" value="NZ_WTZA01000002.1"/>
</dbReference>
<reference evidence="5 6" key="1">
    <citation type="submission" date="2019-12" db="EMBL/GenBank/DDBJ databases">
        <title>Genomic-based taxomic classification of the family Erythrobacteraceae.</title>
        <authorList>
            <person name="Xu L."/>
        </authorList>
    </citation>
    <scope>NUCLEOTIDE SEQUENCE [LARGE SCALE GENOMIC DNA]</scope>
    <source>
        <strain evidence="5 6">100921-2</strain>
    </source>
</reference>
<dbReference type="EMBL" id="WTZA01000002">
    <property type="protein sequence ID" value="MXO76170.1"/>
    <property type="molecule type" value="Genomic_DNA"/>
</dbReference>
<dbReference type="InterPro" id="IPR019251">
    <property type="entry name" value="DUF2231_TM"/>
</dbReference>
<keyword evidence="3" id="KW-0732">Signal</keyword>
<feature type="chain" id="PRO_5026035328" description="DUF2231 domain-containing protein" evidence="3">
    <location>
        <begin position="25"/>
        <end position="239"/>
    </location>
</feature>
<keyword evidence="6" id="KW-1185">Reference proteome</keyword>